<feature type="compositionally biased region" description="Low complexity" evidence="1">
    <location>
        <begin position="83"/>
        <end position="92"/>
    </location>
</feature>
<evidence type="ECO:0000256" key="1">
    <source>
        <dbReference type="SAM" id="MobiDB-lite"/>
    </source>
</evidence>
<dbReference type="EMBL" id="WEIV01000189">
    <property type="protein sequence ID" value="NWI48849.1"/>
    <property type="molecule type" value="Genomic_DNA"/>
</dbReference>
<organism evidence="2 3">
    <name type="scientific">Calyptomena viridis</name>
    <name type="common">Lesser green broadbill</name>
    <dbReference type="NCBI Taxonomy" id="135972"/>
    <lineage>
        <taxon>Eukaryota</taxon>
        <taxon>Metazoa</taxon>
        <taxon>Chordata</taxon>
        <taxon>Craniata</taxon>
        <taxon>Vertebrata</taxon>
        <taxon>Euteleostomi</taxon>
        <taxon>Archelosauria</taxon>
        <taxon>Archosauria</taxon>
        <taxon>Dinosauria</taxon>
        <taxon>Saurischia</taxon>
        <taxon>Theropoda</taxon>
        <taxon>Coelurosauria</taxon>
        <taxon>Aves</taxon>
        <taxon>Neognathae</taxon>
        <taxon>Neoaves</taxon>
        <taxon>Telluraves</taxon>
        <taxon>Australaves</taxon>
        <taxon>Passeriformes</taxon>
        <taxon>Eurylaimidae</taxon>
        <taxon>Calyptomena</taxon>
    </lineage>
</organism>
<gene>
    <name evidence="2" type="primary">Lrrc14_0</name>
    <name evidence="2" type="ORF">CALVIR_R15126</name>
</gene>
<protein>
    <submittedName>
        <fullName evidence="2">LRC14 protein</fullName>
    </submittedName>
</protein>
<name>A0A851BXB6_CALVR</name>
<feature type="non-terminal residue" evidence="2">
    <location>
        <position position="1"/>
    </location>
</feature>
<proteinExistence type="predicted"/>
<feature type="region of interest" description="Disordered" evidence="1">
    <location>
        <begin position="71"/>
        <end position="92"/>
    </location>
</feature>
<accession>A0A851BXB6</accession>
<keyword evidence="3" id="KW-1185">Reference proteome</keyword>
<evidence type="ECO:0000313" key="3">
    <source>
        <dbReference type="Proteomes" id="UP000642973"/>
    </source>
</evidence>
<comment type="caution">
    <text evidence="2">The sequence shown here is derived from an EMBL/GenBank/DDBJ whole genome shotgun (WGS) entry which is preliminary data.</text>
</comment>
<feature type="non-terminal residue" evidence="2">
    <location>
        <position position="92"/>
    </location>
</feature>
<reference evidence="2" key="1">
    <citation type="submission" date="2019-10" db="EMBL/GenBank/DDBJ databases">
        <title>Bird 10,000 Genomes (B10K) Project - Family phase.</title>
        <authorList>
            <person name="Zhang G."/>
        </authorList>
    </citation>
    <scope>NUCLEOTIDE SEQUENCE</scope>
    <source>
        <strain evidence="2">B10K-DU-002-55</strain>
        <tissue evidence="2">Muscle</tissue>
    </source>
</reference>
<evidence type="ECO:0000313" key="2">
    <source>
        <dbReference type="EMBL" id="NWI48849.1"/>
    </source>
</evidence>
<dbReference type="Proteomes" id="UP000642973">
    <property type="component" value="Unassembled WGS sequence"/>
</dbReference>
<sequence>HPSKLCLQFIILAMGEQLRQDLEEPGHNSSRCRLRMLDVTGLRDNNTGRTPDGMSVWSGTVALAKACLEASRHQREFRKSSSRSRSSATATP</sequence>
<dbReference type="AlphaFoldDB" id="A0A851BXB6"/>